<feature type="domain" description="Transcriptional regulator SgrR N-terminal HTH" evidence="3">
    <location>
        <begin position="28"/>
        <end position="115"/>
    </location>
</feature>
<dbReference type="PANTHER" id="PTHR30290:SF72">
    <property type="entry name" value="HTH-TYPE TRANSCRIPTIONAL REGULATOR SGRR"/>
    <property type="match status" value="1"/>
</dbReference>
<dbReference type="EMBL" id="FXAE01000020">
    <property type="protein sequence ID" value="SMF27900.1"/>
    <property type="molecule type" value="Genomic_DNA"/>
</dbReference>
<keyword evidence="1 4" id="KW-0238">DNA-binding</keyword>
<name>A0ABY1LXQ4_9BACL</name>
<sequence length="608" mass="69898">MEVCMVVLTAERYLALLNHYAEGIGDSAEPREVEVALEDLTKLFHCTERNAKLVIRKLQEEGLIDWSPGRGRGHRSRLVFRVNRENFLIDLAQRLAEKGEYRLAFEFLHQHEGDIHARERFIQWLNDQFGAERQLAAGQSCRDIFRLPVYKAPFTLDPAKLIYDLDSHLVRQIFDRLVQYDQTIGQVTGMIAHHWDHDETGTVWTFHLRKGVRFHHGKELTAEDVVFTFSRLREVSTNRWLVSSIDQIEALDTRTVLFRLHQPNWLLPRLFCSSCASILPADLLGKDETAFWQFPSGTGPFRLTHWSLNRMELEVHAGYFLGRPYLDGVTLVFLPDDIPNSSKLRWEQLIVNDSRVPTKAGDDWNRIQTLRRGCSLISWNRNRLGPQQSLAFRQAINLAIDRPGLIQATGKSGYPARSFQPTEDTMLGVHRHDPAAARQLLEAHGYNGVPIRLAAHHLDREEAEWIQAQCETIGIPVEIVKYEKGDMARTAALEADAVLLCLVFAEDEVCELESFLQEDSYIRLHMPPELSRWVFSMVDEVFASRSPEKRRVLLQQIEYRLQDEAQVTFLVHSMLNTYVHPSIRGVAINNLGWMDFKDIWLTSASSAG</sequence>
<evidence type="ECO:0000256" key="1">
    <source>
        <dbReference type="ARBA" id="ARBA00023125"/>
    </source>
</evidence>
<dbReference type="InterPro" id="IPR039424">
    <property type="entry name" value="SBP_5"/>
</dbReference>
<dbReference type="Pfam" id="PF00496">
    <property type="entry name" value="SBP_bac_5"/>
    <property type="match status" value="1"/>
</dbReference>
<evidence type="ECO:0000259" key="2">
    <source>
        <dbReference type="Pfam" id="PF00496"/>
    </source>
</evidence>
<proteinExistence type="predicted"/>
<dbReference type="Gene3D" id="3.10.105.10">
    <property type="entry name" value="Dipeptide-binding Protein, Domain 3"/>
    <property type="match status" value="1"/>
</dbReference>
<reference evidence="4 5" key="1">
    <citation type="submission" date="2017-04" db="EMBL/GenBank/DDBJ databases">
        <authorList>
            <person name="Varghese N."/>
            <person name="Submissions S."/>
        </authorList>
    </citation>
    <scope>NUCLEOTIDE SEQUENCE [LARGE SCALE GENOMIC DNA]</scope>
    <source>
        <strain evidence="4 5">J12</strain>
    </source>
</reference>
<comment type="caution">
    <text evidence="4">The sequence shown here is derived from an EMBL/GenBank/DDBJ whole genome shotgun (WGS) entry which is preliminary data.</text>
</comment>
<dbReference type="Gene3D" id="3.40.190.10">
    <property type="entry name" value="Periplasmic binding protein-like II"/>
    <property type="match status" value="1"/>
</dbReference>
<organism evidence="4 5">
    <name type="scientific">Paenibacillus barengoltzii J12</name>
    <dbReference type="NCBI Taxonomy" id="935846"/>
    <lineage>
        <taxon>Bacteria</taxon>
        <taxon>Bacillati</taxon>
        <taxon>Bacillota</taxon>
        <taxon>Bacilli</taxon>
        <taxon>Bacillales</taxon>
        <taxon>Paenibacillaceae</taxon>
        <taxon>Paenibacillus</taxon>
    </lineage>
</organism>
<dbReference type="InterPro" id="IPR025370">
    <property type="entry name" value="SgrR_HTH_N"/>
</dbReference>
<dbReference type="Proteomes" id="UP000192939">
    <property type="component" value="Unassembled WGS sequence"/>
</dbReference>
<keyword evidence="5" id="KW-1185">Reference proteome</keyword>
<gene>
    <name evidence="4" type="ORF">SAMN02744124_02246</name>
</gene>
<dbReference type="Pfam" id="PF12793">
    <property type="entry name" value="SgrR_N"/>
    <property type="match status" value="1"/>
</dbReference>
<evidence type="ECO:0000313" key="4">
    <source>
        <dbReference type="EMBL" id="SMF27900.1"/>
    </source>
</evidence>
<dbReference type="RefSeq" id="WP_254899758.1">
    <property type="nucleotide sequence ID" value="NZ_FXAE01000020.1"/>
</dbReference>
<evidence type="ECO:0000259" key="3">
    <source>
        <dbReference type="Pfam" id="PF12793"/>
    </source>
</evidence>
<evidence type="ECO:0000313" key="5">
    <source>
        <dbReference type="Proteomes" id="UP000192939"/>
    </source>
</evidence>
<dbReference type="InterPro" id="IPR000914">
    <property type="entry name" value="SBP_5_dom"/>
</dbReference>
<dbReference type="SUPFAM" id="SSF53850">
    <property type="entry name" value="Periplasmic binding protein-like II"/>
    <property type="match status" value="1"/>
</dbReference>
<accession>A0ABY1LXQ4</accession>
<dbReference type="PANTHER" id="PTHR30290">
    <property type="entry name" value="PERIPLASMIC BINDING COMPONENT OF ABC TRANSPORTER"/>
    <property type="match status" value="1"/>
</dbReference>
<protein>
    <submittedName>
        <fullName evidence="4">DNA-binding transcriptional regulator SgrR of sgrS sRNA, contains a MarR-type HTH domain and a solute-binding domain</fullName>
    </submittedName>
</protein>
<feature type="domain" description="Solute-binding protein family 5" evidence="2">
    <location>
        <begin position="187"/>
        <end position="484"/>
    </location>
</feature>
<dbReference type="GO" id="GO:0003677">
    <property type="term" value="F:DNA binding"/>
    <property type="evidence" value="ECO:0007669"/>
    <property type="project" value="UniProtKB-KW"/>
</dbReference>